<sequence>MGSSTIYVEPMLCRWPPTKPLPTAYGEPVAIISLDKVKGKKMVLRIYRGVLSHYAPVFGKLVEPEGVSEDTIYLKDVSSDTFSIFIDWVNTSNIYIPSLALDDTWQSFIDAHEFAKVYGIQDFENRVLDAFYSTLSKAPYISFHAMTIVYNGTDGTS</sequence>
<evidence type="ECO:0000313" key="4">
    <source>
        <dbReference type="Proteomes" id="UP000249757"/>
    </source>
</evidence>
<gene>
    <name evidence="3" type="ORF">Ptr86124_009987</name>
    <name evidence="2" type="ORF">PtrM4_117530</name>
</gene>
<reference evidence="3" key="2">
    <citation type="submission" date="2021-05" db="EMBL/GenBank/DDBJ databases">
        <authorList>
            <person name="Moolhuijzen P.M."/>
            <person name="Moffat C.S."/>
        </authorList>
    </citation>
    <scope>NUCLEOTIDE SEQUENCE</scope>
    <source>
        <strain evidence="3">86-124</strain>
    </source>
</reference>
<dbReference type="Pfam" id="PF00651">
    <property type="entry name" value="BTB"/>
    <property type="match status" value="1"/>
</dbReference>
<protein>
    <submittedName>
        <fullName evidence="3">BTB domain containing protein</fullName>
    </submittedName>
</protein>
<feature type="domain" description="BTB" evidence="1">
    <location>
        <begin position="28"/>
        <end position="98"/>
    </location>
</feature>
<keyword evidence="4" id="KW-1185">Reference proteome</keyword>
<reference evidence="4" key="4">
    <citation type="journal article" date="2022" name="Microb. Genom.">
        <title>A global pangenome for the wheat fungal pathogen Pyrenophora tritici-repentis and prediction of effector protein structural homology.</title>
        <authorList>
            <person name="Moolhuijzen P.M."/>
            <person name="See P.T."/>
            <person name="Shi G."/>
            <person name="Powell H.R."/>
            <person name="Cockram J."/>
            <person name="Jorgensen L.N."/>
            <person name="Benslimane H."/>
            <person name="Strelkov S.E."/>
            <person name="Turner J."/>
            <person name="Liu Z."/>
            <person name="Moffat C.S."/>
        </authorList>
    </citation>
    <scope>NUCLEOTIDE SEQUENCE [LARGE SCALE GENOMIC DNA]</scope>
</reference>
<dbReference type="EMBL" id="NRDI02000015">
    <property type="protein sequence ID" value="KAI1510866.1"/>
    <property type="molecule type" value="Genomic_DNA"/>
</dbReference>
<evidence type="ECO:0000259" key="1">
    <source>
        <dbReference type="PROSITE" id="PS50097"/>
    </source>
</evidence>
<dbReference type="EMBL" id="NQIK02000006">
    <property type="protein sequence ID" value="KAF7569338.1"/>
    <property type="molecule type" value="Genomic_DNA"/>
</dbReference>
<dbReference type="InterPro" id="IPR000210">
    <property type="entry name" value="BTB/POZ_dom"/>
</dbReference>
<evidence type="ECO:0000313" key="3">
    <source>
        <dbReference type="EMBL" id="KAI1510866.1"/>
    </source>
</evidence>
<dbReference type="Proteomes" id="UP000249757">
    <property type="component" value="Unassembled WGS sequence"/>
</dbReference>
<organism evidence="3 4">
    <name type="scientific">Pyrenophora tritici-repentis</name>
    <dbReference type="NCBI Taxonomy" id="45151"/>
    <lineage>
        <taxon>Eukaryota</taxon>
        <taxon>Fungi</taxon>
        <taxon>Dikarya</taxon>
        <taxon>Ascomycota</taxon>
        <taxon>Pezizomycotina</taxon>
        <taxon>Dothideomycetes</taxon>
        <taxon>Pleosporomycetidae</taxon>
        <taxon>Pleosporales</taxon>
        <taxon>Pleosporineae</taxon>
        <taxon>Pleosporaceae</taxon>
        <taxon>Pyrenophora</taxon>
    </lineage>
</organism>
<proteinExistence type="predicted"/>
<accession>A0A2W1EG51</accession>
<dbReference type="Proteomes" id="UP000245464">
    <property type="component" value="Chromosome 6"/>
</dbReference>
<dbReference type="SUPFAM" id="SSF54695">
    <property type="entry name" value="POZ domain"/>
    <property type="match status" value="1"/>
</dbReference>
<dbReference type="AlphaFoldDB" id="A0A2W1EG51"/>
<dbReference type="PROSITE" id="PS50097">
    <property type="entry name" value="BTB"/>
    <property type="match status" value="1"/>
</dbReference>
<comment type="caution">
    <text evidence="3">The sequence shown here is derived from an EMBL/GenBank/DDBJ whole genome shotgun (WGS) entry which is preliminary data.</text>
</comment>
<evidence type="ECO:0000313" key="2">
    <source>
        <dbReference type="EMBL" id="KAF7569338.1"/>
    </source>
</evidence>
<dbReference type="Gene3D" id="3.30.710.10">
    <property type="entry name" value="Potassium Channel Kv1.1, Chain A"/>
    <property type="match status" value="1"/>
</dbReference>
<reference evidence="2" key="1">
    <citation type="journal article" date="2018" name="BMC Genomics">
        <title>Comparative genomics of the wheat fungal pathogen Pyrenophora tritici-repentis reveals chromosomal variations and genome plasticity.</title>
        <authorList>
            <person name="Moolhuijzen P."/>
            <person name="See P.T."/>
            <person name="Hane J.K."/>
            <person name="Shi G."/>
            <person name="Liu Z."/>
            <person name="Oliver R.P."/>
            <person name="Moffat C.S."/>
        </authorList>
    </citation>
    <scope>NUCLEOTIDE SEQUENCE [LARGE SCALE GENOMIC DNA]</scope>
    <source>
        <strain evidence="2">M4</strain>
    </source>
</reference>
<name>A0A2W1EG51_9PLEO</name>
<reference evidence="3" key="3">
    <citation type="journal article" date="2022" name="bioRxiv">
        <title>A global pangenome for the wheat fungal pathogen Pyrenophora tritici-repentis and prediction of effector protein structural homology.</title>
        <authorList>
            <person name="Moolhuijzen P."/>
            <person name="See P.T."/>
            <person name="Shi G."/>
            <person name="Powell H.R."/>
            <person name="Cockram J."/>
            <person name="Jorgensen L.N."/>
            <person name="Benslimane H."/>
            <person name="Strelkov S.E."/>
            <person name="Turner J."/>
            <person name="Liu Z."/>
            <person name="Moffat C.S."/>
        </authorList>
    </citation>
    <scope>NUCLEOTIDE SEQUENCE</scope>
    <source>
        <strain evidence="3">86-124</strain>
    </source>
</reference>
<dbReference type="InterPro" id="IPR011333">
    <property type="entry name" value="SKP1/BTB/POZ_sf"/>
</dbReference>